<feature type="compositionally biased region" description="Low complexity" evidence="1">
    <location>
        <begin position="45"/>
        <end position="61"/>
    </location>
</feature>
<feature type="region of interest" description="Disordered" evidence="1">
    <location>
        <begin position="38"/>
        <end position="61"/>
    </location>
</feature>
<dbReference type="Proteomes" id="UP001176517">
    <property type="component" value="Unassembled WGS sequence"/>
</dbReference>
<comment type="caution">
    <text evidence="2">The sequence shown here is derived from an EMBL/GenBank/DDBJ whole genome shotgun (WGS) entry which is preliminary data.</text>
</comment>
<evidence type="ECO:0000256" key="1">
    <source>
        <dbReference type="SAM" id="MobiDB-lite"/>
    </source>
</evidence>
<dbReference type="EMBL" id="JAPDMZ010000341">
    <property type="protein sequence ID" value="KAK0543630.1"/>
    <property type="molecule type" value="Genomic_DNA"/>
</dbReference>
<organism evidence="2 3">
    <name type="scientific">Tilletia horrida</name>
    <dbReference type="NCBI Taxonomy" id="155126"/>
    <lineage>
        <taxon>Eukaryota</taxon>
        <taxon>Fungi</taxon>
        <taxon>Dikarya</taxon>
        <taxon>Basidiomycota</taxon>
        <taxon>Ustilaginomycotina</taxon>
        <taxon>Exobasidiomycetes</taxon>
        <taxon>Tilletiales</taxon>
        <taxon>Tilletiaceae</taxon>
        <taxon>Tilletia</taxon>
    </lineage>
</organism>
<sequence>MPTASPQTSAPAIAQAPVVPFNLLGGGALAGLAQTGASGGSKIVTTTASSSSSSQPLQTSSLFDPSHIPSLLPRIEHLVSLLLTASRDPHSLNEPLTPEQREAVKAEYEERARVAREAEQAAKNVRGPNVALGADADGDEQDSYYLFASSSDTLLGSRLHEANTAADGPAARTKSLVPGAGARANNLNDALLGRPTPLQEEIVREAQSLKDAFAAARRAVDQLEGGDMSVEEQAGLIEVLTEYGRQQDEVRKVLIAKSDALLQDTGR</sequence>
<proteinExistence type="predicted"/>
<evidence type="ECO:0000313" key="2">
    <source>
        <dbReference type="EMBL" id="KAK0543630.1"/>
    </source>
</evidence>
<protein>
    <submittedName>
        <fullName evidence="2">Uncharacterized protein</fullName>
    </submittedName>
</protein>
<reference evidence="2" key="1">
    <citation type="journal article" date="2023" name="PhytoFront">
        <title>Draft Genome Resources of Seven Strains of Tilletia horrida, Causal Agent of Kernel Smut of Rice.</title>
        <authorList>
            <person name="Khanal S."/>
            <person name="Antony Babu S."/>
            <person name="Zhou X.G."/>
        </authorList>
    </citation>
    <scope>NUCLEOTIDE SEQUENCE</scope>
    <source>
        <strain evidence="2">TX6</strain>
    </source>
</reference>
<name>A0AAN6GL66_9BASI</name>
<gene>
    <name evidence="2" type="ORF">OC846_006348</name>
</gene>
<keyword evidence="3" id="KW-1185">Reference proteome</keyword>
<accession>A0AAN6GL66</accession>
<evidence type="ECO:0000313" key="3">
    <source>
        <dbReference type="Proteomes" id="UP001176517"/>
    </source>
</evidence>
<dbReference type="AlphaFoldDB" id="A0AAN6GL66"/>